<organism evidence="3">
    <name type="scientific">Leptosphaeria maculans (strain JN3 / isolate v23.1.3 / race Av1-4-5-6-7-8)</name>
    <name type="common">Blackleg fungus</name>
    <name type="synonym">Phoma lingam</name>
    <dbReference type="NCBI Taxonomy" id="985895"/>
    <lineage>
        <taxon>Eukaryota</taxon>
        <taxon>Fungi</taxon>
        <taxon>Dikarya</taxon>
        <taxon>Ascomycota</taxon>
        <taxon>Pezizomycotina</taxon>
        <taxon>Dothideomycetes</taxon>
        <taxon>Pleosporomycetidae</taxon>
        <taxon>Pleosporales</taxon>
        <taxon>Pleosporineae</taxon>
        <taxon>Leptosphaeriaceae</taxon>
        <taxon>Plenodomus</taxon>
        <taxon>Plenodomus lingam/Leptosphaeria maculans species complex</taxon>
    </lineage>
</organism>
<evidence type="ECO:0000313" key="3">
    <source>
        <dbReference type="Proteomes" id="UP000002668"/>
    </source>
</evidence>
<dbReference type="VEuPathDB" id="FungiDB:LEMA_P090920.1"/>
<dbReference type="AlphaFoldDB" id="E5A1W6"/>
<dbReference type="EMBL" id="FP929132">
    <property type="protein sequence ID" value="CBX97683.1"/>
    <property type="molecule type" value="Genomic_DNA"/>
</dbReference>
<proteinExistence type="predicted"/>
<gene>
    <name evidence="2" type="ORF">LEMA_P090920.1</name>
</gene>
<keyword evidence="3" id="KW-1185">Reference proteome</keyword>
<accession>E5A1W6</accession>
<sequence length="77" mass="8993">MWRLIIIIIIIITSTTSIHLFFNSFSLQLLQPNPHKTNTLESKLPSFDPAHCTPQTQQTRLKKKNPRAQYKTHIVRP</sequence>
<reference evidence="3" key="1">
    <citation type="journal article" date="2011" name="Nat. Commun.">
        <title>Effector diversification within compartments of the Leptosphaeria maculans genome affected by Repeat-Induced Point mutations.</title>
        <authorList>
            <person name="Rouxel T."/>
            <person name="Grandaubert J."/>
            <person name="Hane J.K."/>
            <person name="Hoede C."/>
            <person name="van de Wouw A.P."/>
            <person name="Couloux A."/>
            <person name="Dominguez V."/>
            <person name="Anthouard V."/>
            <person name="Bally P."/>
            <person name="Bourras S."/>
            <person name="Cozijnsen A.J."/>
            <person name="Ciuffetti L.M."/>
            <person name="Degrave A."/>
            <person name="Dilmaghani A."/>
            <person name="Duret L."/>
            <person name="Fudal I."/>
            <person name="Goodwin S.B."/>
            <person name="Gout L."/>
            <person name="Glaser N."/>
            <person name="Linglin J."/>
            <person name="Kema G.H.J."/>
            <person name="Lapalu N."/>
            <person name="Lawrence C.B."/>
            <person name="May K."/>
            <person name="Meyer M."/>
            <person name="Ollivier B."/>
            <person name="Poulain J."/>
            <person name="Schoch C.L."/>
            <person name="Simon A."/>
            <person name="Spatafora J.W."/>
            <person name="Stachowiak A."/>
            <person name="Turgeon B.G."/>
            <person name="Tyler B.M."/>
            <person name="Vincent D."/>
            <person name="Weissenbach J."/>
            <person name="Amselem J."/>
            <person name="Quesneville H."/>
            <person name="Oliver R.P."/>
            <person name="Wincker P."/>
            <person name="Balesdent M.-H."/>
            <person name="Howlett B.J."/>
        </authorList>
    </citation>
    <scope>NUCLEOTIDE SEQUENCE [LARGE SCALE GENOMIC DNA]</scope>
    <source>
        <strain evidence="3">JN3 / isolate v23.1.3 / race Av1-4-5-6-7-8</strain>
    </source>
</reference>
<evidence type="ECO:0000313" key="2">
    <source>
        <dbReference type="EMBL" id="CBX97683.1"/>
    </source>
</evidence>
<feature type="region of interest" description="Disordered" evidence="1">
    <location>
        <begin position="44"/>
        <end position="77"/>
    </location>
</feature>
<dbReference type="HOGENOM" id="CLU_2638507_0_0_1"/>
<evidence type="ECO:0000256" key="1">
    <source>
        <dbReference type="SAM" id="MobiDB-lite"/>
    </source>
</evidence>
<protein>
    <submittedName>
        <fullName evidence="2">Predicted protein</fullName>
    </submittedName>
</protein>
<dbReference type="Proteomes" id="UP000002668">
    <property type="component" value="Genome"/>
</dbReference>
<name>E5A1W6_LEPMJ</name>
<dbReference type="InParanoid" id="E5A1W6"/>